<dbReference type="FunFam" id="3.30.413.10:FF:000006">
    <property type="entry name" value="4-hydroxy-3-methylbut-2-en-1-yl diphosphate synthase (flavodoxin)"/>
    <property type="match status" value="1"/>
</dbReference>
<dbReference type="EC" id="1.17.7.1" evidence="11"/>
<sequence>MASGTVPTSFSSLKTWDSNLGFAKNVDFVRVSDLKSMKAAKKRVSIIRNSNPGQDIVELQPASPGSPLLVPRQKYCESLHKTVRRKTSTVMVGNVALGSEHPIRIQTMTTTDTKDIAGTVEQVMRIADKGADIVRITVQGKKEADACFEIKNTLVQKNYNIPLVADIHFAPTVALRVAECFDKIRVNPGNFADRRAQFEQLEYTEDDYQKELEHIEKVFTPLVEKCKKYGRAMRIGTNHGSLSDRIMSYYGDSPRGMVESAFEFARICRKLDFHNFVFSMKASNPVIMVQAYRLLVAEMYVQGWDYPLHLGVTEAGEGEDGRMKSAIGIGTLLQDGLGDTIRVSLTEPPEEEIDPCRRLANLGMRASELQKGVEPFEEKNRRYFDFQRRSGQLPVQKEGEEMDYRGVLHRDGSVLMSVSLDQLKDLATVDSILLRELPPLDDAEARLALKRLVDISMGVITPLSEQLTKPLPNALVLVNLKELSTGAYKLLPQGTRLVVSVRGDESFEELDILKGVDATMLLHDLPYTEDKVSRVHAARRLFEFLSDNSLNFPVIHHIQFPNGIHRDDLVIGAGSDAGALLVDGLGDGLLLEAPDKDFEFIRNTSFNLLQGCRMRNTKTEYVSCPSCGRTLFDLQEISAEIREKTSHLPGVSIAIMGCIVNGPGEMADADFGYVGGTPGKIDLYVGKTVVKRGIEMEHATNALIDLIKEHGRWVDPPAEE</sequence>
<dbReference type="GO" id="GO:0016114">
    <property type="term" value="P:terpenoid biosynthetic process"/>
    <property type="evidence" value="ECO:0007669"/>
    <property type="project" value="InterPro"/>
</dbReference>
<evidence type="ECO:0000256" key="11">
    <source>
        <dbReference type="ARBA" id="ARBA00067018"/>
    </source>
</evidence>
<evidence type="ECO:0000256" key="9">
    <source>
        <dbReference type="ARBA" id="ARBA00060620"/>
    </source>
</evidence>
<evidence type="ECO:0000256" key="7">
    <source>
        <dbReference type="ARBA" id="ARBA00023229"/>
    </source>
</evidence>
<dbReference type="EMBL" id="CP039354">
    <property type="protein sequence ID" value="QCE09332.1"/>
    <property type="molecule type" value="Genomic_DNA"/>
</dbReference>
<dbReference type="AlphaFoldDB" id="A0A4D6N8U6"/>
<keyword evidence="4" id="KW-0560">Oxidoreductase</keyword>
<keyword evidence="17" id="KW-1185">Reference proteome</keyword>
<reference evidence="16 17" key="1">
    <citation type="submission" date="2019-04" db="EMBL/GenBank/DDBJ databases">
        <title>An improved genome assembly and genetic linkage map for asparagus bean, Vigna unguiculata ssp. sesquipedialis.</title>
        <authorList>
            <person name="Xia Q."/>
            <person name="Zhang R."/>
            <person name="Dong Y."/>
        </authorList>
    </citation>
    <scope>NUCLEOTIDE SEQUENCE [LARGE SCALE GENOMIC DNA]</scope>
    <source>
        <tissue evidence="16">Leaf</tissue>
    </source>
</reference>
<dbReference type="NCBIfam" id="TIGR00612">
    <property type="entry name" value="ispG_gcpE"/>
    <property type="match status" value="1"/>
</dbReference>
<evidence type="ECO:0000313" key="16">
    <source>
        <dbReference type="EMBL" id="QCE09332.1"/>
    </source>
</evidence>
<dbReference type="Gene3D" id="3.30.413.10">
    <property type="entry name" value="Sulfite Reductase Hemoprotein, domain 1"/>
    <property type="match status" value="1"/>
</dbReference>
<keyword evidence="5" id="KW-0408">Iron</keyword>
<protein>
    <recommendedName>
        <fullName evidence="12">4-hydroxy-3-methylbut-2-en-1-yl diphosphate synthase (ferredoxin), chloroplastic</fullName>
        <ecNumber evidence="11">1.17.7.1</ecNumber>
    </recommendedName>
    <alternativeName>
        <fullName evidence="13">1-hydroxy-2-methyl-2-(E)-butenyl 4-diphosphate synthase</fullName>
    </alternativeName>
</protein>
<name>A0A4D6N8U6_VIGUN</name>
<dbReference type="InterPro" id="IPR004588">
    <property type="entry name" value="IspG_bac-typ"/>
</dbReference>
<accession>A0A4D6N8U6</accession>
<dbReference type="InterPro" id="IPR011005">
    <property type="entry name" value="Dihydropteroate_synth-like_sf"/>
</dbReference>
<evidence type="ECO:0000256" key="8">
    <source>
        <dbReference type="ARBA" id="ARBA00051119"/>
    </source>
</evidence>
<keyword evidence="7" id="KW-0414">Isoprene biosynthesis</keyword>
<evidence type="ECO:0000256" key="4">
    <source>
        <dbReference type="ARBA" id="ARBA00023002"/>
    </source>
</evidence>
<evidence type="ECO:0000259" key="15">
    <source>
        <dbReference type="Pfam" id="PF26540"/>
    </source>
</evidence>
<dbReference type="FunFam" id="3.20.20.20:FF:000005">
    <property type="entry name" value="4-hydroxy-3-methylbut-2-en-1-yl diphosphate synthase (flavodoxin)"/>
    <property type="match status" value="1"/>
</dbReference>
<gene>
    <name evidence="16" type="ORF">DEO72_LG10g551</name>
</gene>
<dbReference type="PIRSF" id="PIRSF037336">
    <property type="entry name" value="IspG_like"/>
    <property type="match status" value="1"/>
</dbReference>
<dbReference type="Proteomes" id="UP000501690">
    <property type="component" value="Linkage Group LG10"/>
</dbReference>
<dbReference type="GO" id="GO:0019288">
    <property type="term" value="P:isopentenyl diphosphate biosynthetic process, methylerythritol 4-phosphate pathway"/>
    <property type="evidence" value="ECO:0007669"/>
    <property type="project" value="TreeGrafter"/>
</dbReference>
<dbReference type="InterPro" id="IPR058579">
    <property type="entry name" value="IspG_C"/>
</dbReference>
<dbReference type="PANTHER" id="PTHR30454:SF0">
    <property type="entry name" value="4-HYDROXY-3-METHYLBUT-2-EN-1-YL DIPHOSPHATE SYNTHASE (FERREDOXIN), CHLOROPLASTIC"/>
    <property type="match status" value="1"/>
</dbReference>
<evidence type="ECO:0000256" key="6">
    <source>
        <dbReference type="ARBA" id="ARBA00023014"/>
    </source>
</evidence>
<comment type="similarity">
    <text evidence="10">Belongs to the IspG family.</text>
</comment>
<evidence type="ECO:0000256" key="2">
    <source>
        <dbReference type="ARBA" id="ARBA00022485"/>
    </source>
</evidence>
<keyword evidence="6" id="KW-0411">Iron-sulfur</keyword>
<evidence type="ECO:0000256" key="10">
    <source>
        <dbReference type="ARBA" id="ARBA00061554"/>
    </source>
</evidence>
<dbReference type="InterPro" id="IPR058578">
    <property type="entry name" value="IspG_TIM"/>
</dbReference>
<dbReference type="GO" id="GO:0009507">
    <property type="term" value="C:chloroplast"/>
    <property type="evidence" value="ECO:0007669"/>
    <property type="project" value="TreeGrafter"/>
</dbReference>
<evidence type="ECO:0000256" key="5">
    <source>
        <dbReference type="ARBA" id="ARBA00023004"/>
    </source>
</evidence>
<comment type="cofactor">
    <cofactor evidence="1">
        <name>[4Fe-4S] cluster</name>
        <dbReference type="ChEBI" id="CHEBI:49883"/>
    </cofactor>
</comment>
<dbReference type="SUPFAM" id="SSF56014">
    <property type="entry name" value="Nitrite and sulphite reductase 4Fe-4S domain-like"/>
    <property type="match status" value="1"/>
</dbReference>
<dbReference type="HAMAP" id="MF_00159">
    <property type="entry name" value="IspG"/>
    <property type="match status" value="1"/>
</dbReference>
<dbReference type="Pfam" id="PF04551">
    <property type="entry name" value="GcpE"/>
    <property type="match status" value="1"/>
</dbReference>
<dbReference type="InterPro" id="IPR017178">
    <property type="entry name" value="IspG_atypical"/>
</dbReference>
<dbReference type="InterPro" id="IPR045854">
    <property type="entry name" value="NO2/SO3_Rdtase_4Fe4S_sf"/>
</dbReference>
<evidence type="ECO:0000256" key="13">
    <source>
        <dbReference type="ARBA" id="ARBA00083306"/>
    </source>
</evidence>
<evidence type="ECO:0000256" key="1">
    <source>
        <dbReference type="ARBA" id="ARBA00001966"/>
    </source>
</evidence>
<proteinExistence type="inferred from homology"/>
<evidence type="ECO:0000313" key="17">
    <source>
        <dbReference type="Proteomes" id="UP000501690"/>
    </source>
</evidence>
<evidence type="ECO:0000259" key="14">
    <source>
        <dbReference type="Pfam" id="PF04551"/>
    </source>
</evidence>
<comment type="catalytic activity">
    <reaction evidence="8">
        <text>(2E)-4-hydroxy-3-methylbut-2-enyl diphosphate + 2 oxidized [2Fe-2S]-[ferredoxin] + H2O = 2-C-methyl-D-erythritol 2,4-cyclic diphosphate + 2 reduced [2Fe-2S]-[ferredoxin] + H(+)</text>
        <dbReference type="Rhea" id="RHEA:26119"/>
        <dbReference type="Rhea" id="RHEA-COMP:10000"/>
        <dbReference type="Rhea" id="RHEA-COMP:10001"/>
        <dbReference type="ChEBI" id="CHEBI:15377"/>
        <dbReference type="ChEBI" id="CHEBI:15378"/>
        <dbReference type="ChEBI" id="CHEBI:33737"/>
        <dbReference type="ChEBI" id="CHEBI:33738"/>
        <dbReference type="ChEBI" id="CHEBI:58483"/>
        <dbReference type="ChEBI" id="CHEBI:128753"/>
        <dbReference type="EC" id="1.17.7.1"/>
    </reaction>
</comment>
<comment type="pathway">
    <text evidence="9">Isoprenoid biosynthesis; isopentenyl diphosphate biosynthesis via DXP pathway; isopentenyl diphosphate from 1-deoxy-D-xylulose 5-phosphate: step 5/6.</text>
</comment>
<organism evidence="16 17">
    <name type="scientific">Vigna unguiculata</name>
    <name type="common">Cowpea</name>
    <dbReference type="NCBI Taxonomy" id="3917"/>
    <lineage>
        <taxon>Eukaryota</taxon>
        <taxon>Viridiplantae</taxon>
        <taxon>Streptophyta</taxon>
        <taxon>Embryophyta</taxon>
        <taxon>Tracheophyta</taxon>
        <taxon>Spermatophyta</taxon>
        <taxon>Magnoliopsida</taxon>
        <taxon>eudicotyledons</taxon>
        <taxon>Gunneridae</taxon>
        <taxon>Pentapetalae</taxon>
        <taxon>rosids</taxon>
        <taxon>fabids</taxon>
        <taxon>Fabales</taxon>
        <taxon>Fabaceae</taxon>
        <taxon>Papilionoideae</taxon>
        <taxon>50 kb inversion clade</taxon>
        <taxon>NPAAA clade</taxon>
        <taxon>indigoferoid/millettioid clade</taxon>
        <taxon>Phaseoleae</taxon>
        <taxon>Vigna</taxon>
    </lineage>
</organism>
<dbReference type="PANTHER" id="PTHR30454">
    <property type="entry name" value="4-HYDROXY-3-METHYLBUT-2-EN-1-YL DIPHOSPHATE SYNTHASE"/>
    <property type="match status" value="1"/>
</dbReference>
<evidence type="ECO:0000256" key="12">
    <source>
        <dbReference type="ARBA" id="ARBA00072132"/>
    </source>
</evidence>
<evidence type="ECO:0000256" key="3">
    <source>
        <dbReference type="ARBA" id="ARBA00022723"/>
    </source>
</evidence>
<dbReference type="GO" id="GO:0005506">
    <property type="term" value="F:iron ion binding"/>
    <property type="evidence" value="ECO:0007669"/>
    <property type="project" value="InterPro"/>
</dbReference>
<dbReference type="GO" id="GO:0046429">
    <property type="term" value="F:4-hydroxy-3-methylbut-2-en-1-yl diphosphate synthase activity (ferredoxin)"/>
    <property type="evidence" value="ECO:0007669"/>
    <property type="project" value="UniProtKB-EC"/>
</dbReference>
<dbReference type="GO" id="GO:0051539">
    <property type="term" value="F:4 iron, 4 sulfur cluster binding"/>
    <property type="evidence" value="ECO:0007669"/>
    <property type="project" value="UniProtKB-KW"/>
</dbReference>
<keyword evidence="3" id="KW-0479">Metal-binding</keyword>
<keyword evidence="2" id="KW-0004">4Fe-4S</keyword>
<feature type="domain" description="IspG C-terminal" evidence="15">
    <location>
        <begin position="620"/>
        <end position="708"/>
    </location>
</feature>
<feature type="domain" description="IspG TIM-barrel" evidence="14">
    <location>
        <begin position="87"/>
        <end position="356"/>
    </location>
</feature>
<dbReference type="Pfam" id="PF26540">
    <property type="entry name" value="GcpE_C"/>
    <property type="match status" value="1"/>
</dbReference>
<dbReference type="Gene3D" id="3.20.20.20">
    <property type="entry name" value="Dihydropteroate synthase-like"/>
    <property type="match status" value="1"/>
</dbReference>